<keyword evidence="3" id="KW-0067">ATP-binding</keyword>
<dbReference type="GO" id="GO:0006281">
    <property type="term" value="P:DNA repair"/>
    <property type="evidence" value="ECO:0007669"/>
    <property type="project" value="InterPro"/>
</dbReference>
<dbReference type="EMBL" id="MN740699">
    <property type="protein sequence ID" value="QHU08914.1"/>
    <property type="molecule type" value="Genomic_DNA"/>
</dbReference>
<dbReference type="GO" id="GO:0140664">
    <property type="term" value="F:ATP-dependent DNA damage sensor activity"/>
    <property type="evidence" value="ECO:0007669"/>
    <property type="project" value="InterPro"/>
</dbReference>
<accession>A0A6C0JYR2</accession>
<dbReference type="Pfam" id="PF00154">
    <property type="entry name" value="RecA_N"/>
    <property type="match status" value="1"/>
</dbReference>
<dbReference type="GO" id="GO:0003697">
    <property type="term" value="F:single-stranded DNA binding"/>
    <property type="evidence" value="ECO:0007669"/>
    <property type="project" value="InterPro"/>
</dbReference>
<evidence type="ECO:0000256" key="1">
    <source>
        <dbReference type="ARBA" id="ARBA00009391"/>
    </source>
</evidence>
<dbReference type="PROSITE" id="PS50163">
    <property type="entry name" value="RECA_3"/>
    <property type="match status" value="1"/>
</dbReference>
<dbReference type="SUPFAM" id="SSF52540">
    <property type="entry name" value="P-loop containing nucleoside triphosphate hydrolases"/>
    <property type="match status" value="1"/>
</dbReference>
<sequence>MGLLDRVKVAGTVKSAEILSESTFFNEKDVIPTDLPILNVAFSGKLDGGLVPGLTVFAGASKTFKTLLGLFCIKAFLTKYPDSICLFYDSEFGVTPQYLKSNGIDASRVLHIPIENIEQLKFDVVKRLEAIERKDKVIIFVDSIGALSSKKEVEDAIDEKSVADMTRAKSIRSLFRIITPHLTTKDIPCIVINHVYQTMELYAKTILSGGTSIMYSSNQVFIITKSQEKDGTDIVGWNFTINIEKSRFVKEKSKFMFLVNYDKGIQRYSGLLELAIEGKFILNTKQGWYNKVDLTTGEIAENDKGIRLKTLMEDVDFWENLLISEKFKTFVSSKYQFTSESMIDYIAK</sequence>
<evidence type="ECO:0000256" key="2">
    <source>
        <dbReference type="ARBA" id="ARBA00022741"/>
    </source>
</evidence>
<dbReference type="AlphaFoldDB" id="A0A6C0JYR2"/>
<evidence type="ECO:0008006" key="8">
    <source>
        <dbReference type="Google" id="ProtNLM"/>
    </source>
</evidence>
<reference evidence="7" key="1">
    <citation type="journal article" date="2020" name="Nature">
        <title>Giant virus diversity and host interactions through global metagenomics.</title>
        <authorList>
            <person name="Schulz F."/>
            <person name="Roux S."/>
            <person name="Paez-Espino D."/>
            <person name="Jungbluth S."/>
            <person name="Walsh D.A."/>
            <person name="Denef V.J."/>
            <person name="McMahon K.D."/>
            <person name="Konstantinidis K.T."/>
            <person name="Eloe-Fadrosh E.A."/>
            <person name="Kyrpides N.C."/>
            <person name="Woyke T."/>
        </authorList>
    </citation>
    <scope>NUCLEOTIDE SEQUENCE</scope>
    <source>
        <strain evidence="7">GVMAG-S-1064190-84</strain>
    </source>
</reference>
<comment type="similarity">
    <text evidence="1">Belongs to the RecA family.</text>
</comment>
<evidence type="ECO:0000256" key="4">
    <source>
        <dbReference type="ARBA" id="ARBA00023172"/>
    </source>
</evidence>
<dbReference type="Gene3D" id="3.40.50.300">
    <property type="entry name" value="P-loop containing nucleotide triphosphate hydrolases"/>
    <property type="match status" value="1"/>
</dbReference>
<dbReference type="GO" id="GO:0005524">
    <property type="term" value="F:ATP binding"/>
    <property type="evidence" value="ECO:0007669"/>
    <property type="project" value="UniProtKB-KW"/>
</dbReference>
<keyword evidence="4" id="KW-0233">DNA recombination</keyword>
<dbReference type="InterPro" id="IPR020587">
    <property type="entry name" value="RecA_monomer-monomer_interface"/>
</dbReference>
<dbReference type="GO" id="GO:0006310">
    <property type="term" value="P:DNA recombination"/>
    <property type="evidence" value="ECO:0007669"/>
    <property type="project" value="UniProtKB-KW"/>
</dbReference>
<evidence type="ECO:0000259" key="5">
    <source>
        <dbReference type="PROSITE" id="PS50162"/>
    </source>
</evidence>
<dbReference type="InterPro" id="IPR013765">
    <property type="entry name" value="DNA_recomb/repair_RecA"/>
</dbReference>
<dbReference type="InterPro" id="IPR049428">
    <property type="entry name" value="RecA-like_N"/>
</dbReference>
<feature type="domain" description="RecA family profile 1" evidence="5">
    <location>
        <begin position="27"/>
        <end position="195"/>
    </location>
</feature>
<dbReference type="PANTHER" id="PTHR45900">
    <property type="entry name" value="RECA"/>
    <property type="match status" value="1"/>
</dbReference>
<dbReference type="Pfam" id="PF21134">
    <property type="entry name" value="T4_UVSX_C"/>
    <property type="match status" value="1"/>
</dbReference>
<feature type="domain" description="RecA family profile 2" evidence="6">
    <location>
        <begin position="204"/>
        <end position="267"/>
    </location>
</feature>
<evidence type="ECO:0000256" key="3">
    <source>
        <dbReference type="ARBA" id="ARBA00022840"/>
    </source>
</evidence>
<protein>
    <recommendedName>
        <fullName evidence="8">RecA</fullName>
    </recommendedName>
</protein>
<dbReference type="PANTHER" id="PTHR45900:SF1">
    <property type="entry name" value="MITOCHONDRIAL DNA REPAIR PROTEIN RECA HOMOLOG-RELATED"/>
    <property type="match status" value="1"/>
</dbReference>
<dbReference type="InterPro" id="IPR027417">
    <property type="entry name" value="P-loop_NTPase"/>
</dbReference>
<dbReference type="InterPro" id="IPR020588">
    <property type="entry name" value="RecA_ATP-bd"/>
</dbReference>
<name>A0A6C0JYR2_9ZZZZ</name>
<evidence type="ECO:0000259" key="6">
    <source>
        <dbReference type="PROSITE" id="PS50163"/>
    </source>
</evidence>
<evidence type="ECO:0000313" key="7">
    <source>
        <dbReference type="EMBL" id="QHU08914.1"/>
    </source>
</evidence>
<organism evidence="7">
    <name type="scientific">viral metagenome</name>
    <dbReference type="NCBI Taxonomy" id="1070528"/>
    <lineage>
        <taxon>unclassified sequences</taxon>
        <taxon>metagenomes</taxon>
        <taxon>organismal metagenomes</taxon>
    </lineage>
</organism>
<dbReference type="InterPro" id="IPR049047">
    <property type="entry name" value="T4_UVSX-like_C"/>
</dbReference>
<proteinExistence type="inferred from homology"/>
<keyword evidence="2" id="KW-0547">Nucleotide-binding</keyword>
<dbReference type="PROSITE" id="PS50162">
    <property type="entry name" value="RECA_2"/>
    <property type="match status" value="1"/>
</dbReference>